<dbReference type="InterPro" id="IPR050900">
    <property type="entry name" value="Transposase_IS3/IS150/IS904"/>
</dbReference>
<protein>
    <submittedName>
        <fullName evidence="2">Transposase</fullName>
    </submittedName>
</protein>
<reference evidence="2 3" key="1">
    <citation type="journal article" date="2014" name="PLoS ONE">
        <title>Physiological and genomic features of a novel sulfur-oxidizing gammaproteobacterium belonging to a previously uncultivated symbiotic lineage isolated from a hydrothermal vent.</title>
        <authorList>
            <person name="Nunoura T."/>
            <person name="Takaki Y."/>
            <person name="Kazama H."/>
            <person name="Kakuta J."/>
            <person name="Shimamura S."/>
            <person name="Makita H."/>
            <person name="Hirai M."/>
            <person name="Miyazaki M."/>
            <person name="Takai K."/>
        </authorList>
    </citation>
    <scope>NUCLEOTIDE SEQUENCE [LARGE SCALE GENOMIC DNA]</scope>
    <source>
        <strain evidence="2 3">Hiromi1</strain>
    </source>
</reference>
<dbReference type="InterPro" id="IPR048020">
    <property type="entry name" value="Transpos_IS3"/>
</dbReference>
<dbReference type="Proteomes" id="UP000031631">
    <property type="component" value="Chromosome"/>
</dbReference>
<evidence type="ECO:0000313" key="2">
    <source>
        <dbReference type="EMBL" id="BAO45614.1"/>
    </source>
</evidence>
<dbReference type="GO" id="GO:0003676">
    <property type="term" value="F:nucleic acid binding"/>
    <property type="evidence" value="ECO:0007669"/>
    <property type="project" value="InterPro"/>
</dbReference>
<gene>
    <name evidence="2" type="ORF">TBH_C2710</name>
</gene>
<dbReference type="EMBL" id="AP012273">
    <property type="protein sequence ID" value="BAO45614.1"/>
    <property type="molecule type" value="Genomic_DNA"/>
</dbReference>
<dbReference type="NCBIfam" id="NF033516">
    <property type="entry name" value="transpos_IS3"/>
    <property type="match status" value="1"/>
</dbReference>
<organism evidence="2 3">
    <name type="scientific">Thiolapillus brandeum</name>
    <dbReference type="NCBI Taxonomy" id="1076588"/>
    <lineage>
        <taxon>Bacteria</taxon>
        <taxon>Pseudomonadati</taxon>
        <taxon>Pseudomonadota</taxon>
        <taxon>Gammaproteobacteria</taxon>
        <taxon>Chromatiales</taxon>
        <taxon>Sedimenticolaceae</taxon>
        <taxon>Thiolapillus</taxon>
    </lineage>
</organism>
<feature type="domain" description="Integrase catalytic" evidence="1">
    <location>
        <begin position="129"/>
        <end position="295"/>
    </location>
</feature>
<dbReference type="InterPro" id="IPR012337">
    <property type="entry name" value="RNaseH-like_sf"/>
</dbReference>
<evidence type="ECO:0000259" key="1">
    <source>
        <dbReference type="PROSITE" id="PS50994"/>
    </source>
</evidence>
<sequence>MKLIEEAMIAGARQVQACQLMGIDARTLRRWQKQLLASQEVRDQRKTAAADRVSANKLSETEKERIIEVCNLPEYKSLPPSQIVPMLADKGEYIASESSFYRILSAVNQVNRRGRAQRPKNSMKPKGYNATGPNQIWSWDITYLASTVRGTFYYLYLIEDIFSRKIVGWEIHERESAEHASQLIRKTCLAENIHQEGLVLHSDNGSPMKGATMLATLQKLGVVPSFSRPSVSDDNPFSESLFRTLKYTPSFPNQPFGGLDAAREWVHSFVEWYNHQHRHSAIRYVTPNQRHSGEEMTILEQRKEVYGAAKEKNPARWSGQIRNWNRIENVWLNPPKDVRAEAQKLALVA</sequence>
<dbReference type="PANTHER" id="PTHR46889">
    <property type="entry name" value="TRANSPOSASE INSF FOR INSERTION SEQUENCE IS3B-RELATED"/>
    <property type="match status" value="1"/>
</dbReference>
<dbReference type="InterPro" id="IPR001584">
    <property type="entry name" value="Integrase_cat-core"/>
</dbReference>
<dbReference type="SUPFAM" id="SSF53098">
    <property type="entry name" value="Ribonuclease H-like"/>
    <property type="match status" value="1"/>
</dbReference>
<name>A0A7U6GLA9_9GAMM</name>
<dbReference type="PANTHER" id="PTHR46889:SF4">
    <property type="entry name" value="TRANSPOSASE INSO FOR INSERTION SEQUENCE ELEMENT IS911B-RELATED"/>
    <property type="match status" value="1"/>
</dbReference>
<keyword evidence="3" id="KW-1185">Reference proteome</keyword>
<dbReference type="GO" id="GO:0015074">
    <property type="term" value="P:DNA integration"/>
    <property type="evidence" value="ECO:0007669"/>
    <property type="project" value="InterPro"/>
</dbReference>
<dbReference type="KEGG" id="tbn:TBH_C2710"/>
<dbReference type="Pfam" id="PF00665">
    <property type="entry name" value="rve"/>
    <property type="match status" value="1"/>
</dbReference>
<evidence type="ECO:0000313" key="3">
    <source>
        <dbReference type="Proteomes" id="UP000031631"/>
    </source>
</evidence>
<proteinExistence type="predicted"/>
<accession>A0A7U6GLA9</accession>
<dbReference type="PROSITE" id="PS50994">
    <property type="entry name" value="INTEGRASE"/>
    <property type="match status" value="1"/>
</dbReference>
<dbReference type="AlphaFoldDB" id="A0A7U6GLA9"/>
<dbReference type="Gene3D" id="3.30.420.10">
    <property type="entry name" value="Ribonuclease H-like superfamily/Ribonuclease H"/>
    <property type="match status" value="1"/>
</dbReference>
<dbReference type="InterPro" id="IPR036397">
    <property type="entry name" value="RNaseH_sf"/>
</dbReference>